<evidence type="ECO:0000256" key="7">
    <source>
        <dbReference type="ARBA" id="ARBA00022801"/>
    </source>
</evidence>
<accession>A0A5B8HW58</accession>
<evidence type="ECO:0000256" key="1">
    <source>
        <dbReference type="ARBA" id="ARBA00000077"/>
    </source>
</evidence>
<name>A0A5B8HW58_9VIRU</name>
<evidence type="ECO:0000256" key="4">
    <source>
        <dbReference type="ARBA" id="ARBA00022722"/>
    </source>
</evidence>
<dbReference type="PROSITE" id="PS50879">
    <property type="entry name" value="RNASE_H_1"/>
    <property type="match status" value="1"/>
</dbReference>
<dbReference type="PANTHER" id="PTHR10642">
    <property type="entry name" value="RIBONUCLEASE H1"/>
    <property type="match status" value="1"/>
</dbReference>
<dbReference type="InterPro" id="IPR036397">
    <property type="entry name" value="RNaseH_sf"/>
</dbReference>
<comment type="catalytic activity">
    <reaction evidence="1">
        <text>Endonucleolytic cleavage to 5'-phosphomonoester.</text>
        <dbReference type="EC" id="3.1.26.4"/>
    </reaction>
</comment>
<comment type="similarity">
    <text evidence="2">Belongs to the RNase H family.</text>
</comment>
<dbReference type="GO" id="GO:0043137">
    <property type="term" value="P:DNA replication, removal of RNA primer"/>
    <property type="evidence" value="ECO:0007669"/>
    <property type="project" value="TreeGrafter"/>
</dbReference>
<dbReference type="InterPro" id="IPR002156">
    <property type="entry name" value="RNaseH_domain"/>
</dbReference>
<dbReference type="PANTHER" id="PTHR10642:SF26">
    <property type="entry name" value="RIBONUCLEASE H1"/>
    <property type="match status" value="1"/>
</dbReference>
<reference evidence="9" key="1">
    <citation type="submission" date="2018-11" db="EMBL/GenBank/DDBJ databases">
        <title>A distinct lineage of giant viruses engineers rhodopsin photosystems in predatory marine eukaryotes.</title>
        <authorList>
            <person name="Needham D.M."/>
            <person name="Yoshizawa S."/>
            <person name="Hosaka T."/>
            <person name="Poirier C."/>
            <person name="Choi C.-J."/>
            <person name="Hehenberger E."/>
            <person name="Irwin N.A.T."/>
            <person name="Wilken S."/>
            <person name="Yung C.-M."/>
            <person name="Bachy C."/>
            <person name="Kurihara R."/>
            <person name="Nakajima Y."/>
            <person name="Kojima K."/>
            <person name="Kimura-Someya T."/>
            <person name="Leonard G."/>
            <person name="Malmstrom R.R."/>
            <person name="Mende D."/>
            <person name="Olson D.K."/>
            <person name="Sudo Y."/>
            <person name="Sudek S."/>
            <person name="Richards T.A."/>
            <person name="DeLong E.F."/>
            <person name="Keeling P.J."/>
            <person name="Santoro A.E."/>
            <person name="Shirouzu M."/>
            <person name="Iwasaki W."/>
            <person name="Worden A.Z."/>
        </authorList>
    </citation>
    <scope>NUCLEOTIDE SEQUENCE</scope>
</reference>
<evidence type="ECO:0000313" key="9">
    <source>
        <dbReference type="EMBL" id="QDY51923.1"/>
    </source>
</evidence>
<evidence type="ECO:0000256" key="3">
    <source>
        <dbReference type="ARBA" id="ARBA00012180"/>
    </source>
</evidence>
<keyword evidence="6" id="KW-0255">Endonuclease</keyword>
<dbReference type="InterPro" id="IPR012337">
    <property type="entry name" value="RNaseH-like_sf"/>
</dbReference>
<sequence length="195" mass="22586">MNSDIRKYFSTAKVEPKKKSKKKSNKEWKVFTDGSTINNGKRNAKGGIGIFFDDDSPDNLGEEFNINGKTSNNICELEAVRRAINIIIKKKEFKSDDKILICSDSTYVIDCITKWSNTWEKNGWMRRNKGGKKVPVKNVELIKEIKKLYYQYTIQFKHIKAHRNLNPEIKKSSLEYKEWYGNKMADEFANVGSGK</sequence>
<evidence type="ECO:0000259" key="8">
    <source>
        <dbReference type="PROSITE" id="PS50879"/>
    </source>
</evidence>
<gene>
    <name evidence="9" type="ORF">1_308</name>
</gene>
<dbReference type="EMBL" id="MK250085">
    <property type="protein sequence ID" value="QDY51923.1"/>
    <property type="molecule type" value="Genomic_DNA"/>
</dbReference>
<dbReference type="Pfam" id="PF00075">
    <property type="entry name" value="RNase_H"/>
    <property type="match status" value="1"/>
</dbReference>
<dbReference type="EC" id="3.1.26.4" evidence="3"/>
<evidence type="ECO:0000256" key="5">
    <source>
        <dbReference type="ARBA" id="ARBA00022723"/>
    </source>
</evidence>
<protein>
    <recommendedName>
        <fullName evidence="3">ribonuclease H</fullName>
        <ecNumber evidence="3">3.1.26.4</ecNumber>
    </recommendedName>
</protein>
<dbReference type="SUPFAM" id="SSF53098">
    <property type="entry name" value="Ribonuclease H-like"/>
    <property type="match status" value="1"/>
</dbReference>
<dbReference type="GO" id="GO:0003676">
    <property type="term" value="F:nucleic acid binding"/>
    <property type="evidence" value="ECO:0007669"/>
    <property type="project" value="InterPro"/>
</dbReference>
<evidence type="ECO:0000256" key="2">
    <source>
        <dbReference type="ARBA" id="ARBA00005300"/>
    </source>
</evidence>
<dbReference type="GO" id="GO:0004523">
    <property type="term" value="F:RNA-DNA hybrid ribonuclease activity"/>
    <property type="evidence" value="ECO:0007669"/>
    <property type="project" value="UniProtKB-EC"/>
</dbReference>
<keyword evidence="7" id="KW-0378">Hydrolase</keyword>
<keyword evidence="5" id="KW-0479">Metal-binding</keyword>
<dbReference type="InterPro" id="IPR050092">
    <property type="entry name" value="RNase_H"/>
</dbReference>
<keyword evidence="4" id="KW-0540">Nuclease</keyword>
<dbReference type="GO" id="GO:0046872">
    <property type="term" value="F:metal ion binding"/>
    <property type="evidence" value="ECO:0007669"/>
    <property type="project" value="UniProtKB-KW"/>
</dbReference>
<organism evidence="9">
    <name type="scientific">Mimiviridae sp. ChoanoV1</name>
    <dbReference type="NCBI Taxonomy" id="2596887"/>
    <lineage>
        <taxon>Viruses</taxon>
        <taxon>Varidnaviria</taxon>
        <taxon>Bamfordvirae</taxon>
        <taxon>Nucleocytoviricota</taxon>
        <taxon>Megaviricetes</taxon>
        <taxon>Imitervirales</taxon>
        <taxon>Schizomimiviridae</taxon>
    </lineage>
</organism>
<dbReference type="Gene3D" id="3.30.420.10">
    <property type="entry name" value="Ribonuclease H-like superfamily/Ribonuclease H"/>
    <property type="match status" value="1"/>
</dbReference>
<dbReference type="CDD" id="cd09280">
    <property type="entry name" value="RNase_HI_eukaryote_like"/>
    <property type="match status" value="1"/>
</dbReference>
<proteinExistence type="inferred from homology"/>
<feature type="domain" description="RNase H type-1" evidence="8">
    <location>
        <begin position="24"/>
        <end position="194"/>
    </location>
</feature>
<evidence type="ECO:0000256" key="6">
    <source>
        <dbReference type="ARBA" id="ARBA00022759"/>
    </source>
</evidence>